<dbReference type="GO" id="GO:0016020">
    <property type="term" value="C:membrane"/>
    <property type="evidence" value="ECO:0007669"/>
    <property type="project" value="UniProtKB-SubCell"/>
</dbReference>
<evidence type="ECO:0000313" key="8">
    <source>
        <dbReference type="Proteomes" id="UP001162156"/>
    </source>
</evidence>
<reference evidence="7" key="1">
    <citation type="journal article" date="2023" name="Insect Mol. Biol.">
        <title>Genome sequencing provides insights into the evolution of gene families encoding plant cell wall-degrading enzymes in longhorned beetles.</title>
        <authorList>
            <person name="Shin N.R."/>
            <person name="Okamura Y."/>
            <person name="Kirsch R."/>
            <person name="Pauchet Y."/>
        </authorList>
    </citation>
    <scope>NUCLEOTIDE SEQUENCE</scope>
    <source>
        <strain evidence="7">RBIC_L_NR</strain>
    </source>
</reference>
<keyword evidence="8" id="KW-1185">Reference proteome</keyword>
<feature type="transmembrane region" description="Helical" evidence="5">
    <location>
        <begin position="185"/>
        <end position="206"/>
    </location>
</feature>
<evidence type="ECO:0000256" key="5">
    <source>
        <dbReference type="SAM" id="Phobius"/>
    </source>
</evidence>
<organism evidence="7 8">
    <name type="scientific">Rhamnusium bicolor</name>
    <dbReference type="NCBI Taxonomy" id="1586634"/>
    <lineage>
        <taxon>Eukaryota</taxon>
        <taxon>Metazoa</taxon>
        <taxon>Ecdysozoa</taxon>
        <taxon>Arthropoda</taxon>
        <taxon>Hexapoda</taxon>
        <taxon>Insecta</taxon>
        <taxon>Pterygota</taxon>
        <taxon>Neoptera</taxon>
        <taxon>Endopterygota</taxon>
        <taxon>Coleoptera</taxon>
        <taxon>Polyphaga</taxon>
        <taxon>Cucujiformia</taxon>
        <taxon>Chrysomeloidea</taxon>
        <taxon>Cerambycidae</taxon>
        <taxon>Lepturinae</taxon>
        <taxon>Rhagiini</taxon>
        <taxon>Rhamnusium</taxon>
    </lineage>
</organism>
<evidence type="ECO:0000313" key="7">
    <source>
        <dbReference type="EMBL" id="KAJ8934859.1"/>
    </source>
</evidence>
<dbReference type="PANTHER" id="PTHR24064">
    <property type="entry name" value="SOLUTE CARRIER FAMILY 22 MEMBER"/>
    <property type="match status" value="1"/>
</dbReference>
<keyword evidence="4 5" id="KW-0472">Membrane</keyword>
<dbReference type="EMBL" id="JANEYF010003657">
    <property type="protein sequence ID" value="KAJ8934859.1"/>
    <property type="molecule type" value="Genomic_DNA"/>
</dbReference>
<dbReference type="Proteomes" id="UP001162156">
    <property type="component" value="Unassembled WGS sequence"/>
</dbReference>
<comment type="subcellular location">
    <subcellularLocation>
        <location evidence="1">Membrane</location>
        <topology evidence="1">Multi-pass membrane protein</topology>
    </subcellularLocation>
</comment>
<evidence type="ECO:0000259" key="6">
    <source>
        <dbReference type="PROSITE" id="PS50850"/>
    </source>
</evidence>
<evidence type="ECO:0000256" key="1">
    <source>
        <dbReference type="ARBA" id="ARBA00004141"/>
    </source>
</evidence>
<dbReference type="Pfam" id="PF00083">
    <property type="entry name" value="Sugar_tr"/>
    <property type="match status" value="1"/>
</dbReference>
<feature type="transmembrane region" description="Helical" evidence="5">
    <location>
        <begin position="96"/>
        <end position="119"/>
    </location>
</feature>
<dbReference type="SUPFAM" id="SSF103473">
    <property type="entry name" value="MFS general substrate transporter"/>
    <property type="match status" value="1"/>
</dbReference>
<evidence type="ECO:0000256" key="4">
    <source>
        <dbReference type="ARBA" id="ARBA00023136"/>
    </source>
</evidence>
<accession>A0AAV8X7B6</accession>
<comment type="caution">
    <text evidence="7">The sequence shown here is derived from an EMBL/GenBank/DDBJ whole genome shotgun (WGS) entry which is preliminary data.</text>
</comment>
<protein>
    <recommendedName>
        <fullName evidence="6">Major facilitator superfamily (MFS) profile domain-containing protein</fullName>
    </recommendedName>
</protein>
<dbReference type="PROSITE" id="PS50850">
    <property type="entry name" value="MFS"/>
    <property type="match status" value="1"/>
</dbReference>
<gene>
    <name evidence="7" type="ORF">NQ314_013131</name>
</gene>
<feature type="domain" description="Major facilitator superfamily (MFS) profile" evidence="6">
    <location>
        <begin position="22"/>
        <end position="289"/>
    </location>
</feature>
<dbReference type="Gene3D" id="1.20.1250.20">
    <property type="entry name" value="MFS general substrate transporter like domains"/>
    <property type="match status" value="1"/>
</dbReference>
<dbReference type="InterPro" id="IPR020846">
    <property type="entry name" value="MFS_dom"/>
</dbReference>
<dbReference type="AlphaFoldDB" id="A0AAV8X7B6"/>
<sequence>MGEEMMDIDTMLNHVGDFGRFQIILMLLFSVINAFSAFHYFGQTFISIVPDYECDIDIYDQNITIARECHISILVNDTYIDEPCTTGWKFDKNNTYGFISIIEEVCTGSVIGSLALGVLGDVIGRLHVLVTANLLAFAGNIATIFSSNAGLFAASRFIAGCATDSNFFMMYIIVMEYIKPSLRTLGLNLCIGIFYCLSCMAVPWVAVLLGNWRMFLVFISVPHLFILGFYFLVPESAQWLISKGRTEEAIQCFRRIAKINKRNVSDKAVEALKLYCSQHVSCEQTHESF</sequence>
<dbReference type="InterPro" id="IPR005828">
    <property type="entry name" value="MFS_sugar_transport-like"/>
</dbReference>
<keyword evidence="3 5" id="KW-1133">Transmembrane helix</keyword>
<keyword evidence="2 5" id="KW-0812">Transmembrane</keyword>
<dbReference type="GO" id="GO:0022857">
    <property type="term" value="F:transmembrane transporter activity"/>
    <property type="evidence" value="ECO:0007669"/>
    <property type="project" value="InterPro"/>
</dbReference>
<feature type="transmembrane region" description="Helical" evidence="5">
    <location>
        <begin position="126"/>
        <end position="145"/>
    </location>
</feature>
<feature type="transmembrane region" description="Helical" evidence="5">
    <location>
        <begin position="151"/>
        <end position="173"/>
    </location>
</feature>
<feature type="transmembrane region" description="Helical" evidence="5">
    <location>
        <begin position="21"/>
        <end position="41"/>
    </location>
</feature>
<proteinExistence type="predicted"/>
<dbReference type="InterPro" id="IPR036259">
    <property type="entry name" value="MFS_trans_sf"/>
</dbReference>
<evidence type="ECO:0000256" key="3">
    <source>
        <dbReference type="ARBA" id="ARBA00022989"/>
    </source>
</evidence>
<evidence type="ECO:0000256" key="2">
    <source>
        <dbReference type="ARBA" id="ARBA00022692"/>
    </source>
</evidence>
<name>A0AAV8X7B6_9CUCU</name>
<feature type="transmembrane region" description="Helical" evidence="5">
    <location>
        <begin position="212"/>
        <end position="233"/>
    </location>
</feature>